<organism evidence="13 14">
    <name type="scientific">Sphingomonas kaistensis</name>
    <dbReference type="NCBI Taxonomy" id="298708"/>
    <lineage>
        <taxon>Bacteria</taxon>
        <taxon>Pseudomonadati</taxon>
        <taxon>Pseudomonadota</taxon>
        <taxon>Alphaproteobacteria</taxon>
        <taxon>Sphingomonadales</taxon>
        <taxon>Sphingomonadaceae</taxon>
        <taxon>Sphingomonas</taxon>
    </lineage>
</organism>
<keyword evidence="3 9" id="KW-0808">Transferase</keyword>
<dbReference type="PANTHER" id="PTHR32248:SF4">
    <property type="entry name" value="RNA POLYMERASE SIGMA-54 FACTOR"/>
    <property type="match status" value="1"/>
</dbReference>
<keyword evidence="6 9" id="KW-0731">Sigma factor</keyword>
<keyword evidence="7 9" id="KW-0238">DNA-binding</keyword>
<comment type="function">
    <text evidence="9">Sigma factors are initiation factors that promote the attachment of RNA polymerase to specific initiation sites and are then released.</text>
</comment>
<dbReference type="Pfam" id="PF00309">
    <property type="entry name" value="Sigma54_AID"/>
    <property type="match status" value="1"/>
</dbReference>
<name>A0A7X5Y476_9SPHN</name>
<feature type="region of interest" description="Disordered" evidence="10">
    <location>
        <begin position="66"/>
        <end position="85"/>
    </location>
</feature>
<dbReference type="RefSeq" id="WP_168067547.1">
    <property type="nucleotide sequence ID" value="NZ_JAATJC010000001.1"/>
</dbReference>
<gene>
    <name evidence="13" type="ORF">GGQ97_000564</name>
</gene>
<dbReference type="EMBL" id="JAATJC010000001">
    <property type="protein sequence ID" value="NJC04771.1"/>
    <property type="molecule type" value="Genomic_DNA"/>
</dbReference>
<dbReference type="Gene3D" id="1.10.10.1330">
    <property type="entry name" value="RNA polymerase sigma-54 factor, core-binding domain"/>
    <property type="match status" value="1"/>
</dbReference>
<keyword evidence="5 9" id="KW-0805">Transcription regulation</keyword>
<dbReference type="InterPro" id="IPR007046">
    <property type="entry name" value="RNA_pol_sigma_54_core-bd"/>
</dbReference>
<dbReference type="NCBIfam" id="TIGR02395">
    <property type="entry name" value="rpoN_sigma"/>
    <property type="match status" value="1"/>
</dbReference>
<evidence type="ECO:0000256" key="2">
    <source>
        <dbReference type="ARBA" id="ARBA00022478"/>
    </source>
</evidence>
<dbReference type="GO" id="GO:0001216">
    <property type="term" value="F:DNA-binding transcription activator activity"/>
    <property type="evidence" value="ECO:0007669"/>
    <property type="project" value="InterPro"/>
</dbReference>
<dbReference type="AlphaFoldDB" id="A0A7X5Y476"/>
<keyword evidence="8 9" id="KW-0804">Transcription</keyword>
<dbReference type="GO" id="GO:0006352">
    <property type="term" value="P:DNA-templated transcription initiation"/>
    <property type="evidence" value="ECO:0007669"/>
    <property type="project" value="InterPro"/>
</dbReference>
<dbReference type="PRINTS" id="PR00045">
    <property type="entry name" value="SIGMA54FCT"/>
</dbReference>
<sequence length="474" mass="51015">MGLGPGLHLRASQSLVMSQQLQAAIKLLQLTNLEVEAAIADELAKNPLLEMGSEGDVVVREDVEYGDAPADPKGADELGGRGDEALDSDWREAAGETDAGYEIGAAQDDGFDFDRLASCETGLCEHLMGQLHGAGRVAEAIVHELEETGWLTTPLKDIAAALEVSIKEVEAGLRQVQALDPAGVGARNLAECLALQAKAADRYDPAMARLIANLDLLSRGQTAALKRICGVDDEDLADMIRELRAYDPKPGCRFAAEPQTAAEPDVLVRQTRTGFVVELNPATLPRVLVNRRYHQELKTASAGDRKSRAWLSEQYQSASWLVRALDQRARTIVKVASAIVTAQEGFFRDGVRALRPLTMAKVAEAVEMHESTVSRVAAAKSLLCDHGLFELRSFFSSGVAAEDGEGASADAVKAAIQRLVAAETEVLSDDQLVDLLKEQGMVLARRTVAKYREAVGIGSSVQRRRQRAIQGKAA</sequence>
<dbReference type="Pfam" id="PF04552">
    <property type="entry name" value="Sigma54_DBD"/>
    <property type="match status" value="1"/>
</dbReference>
<feature type="domain" description="RNA polymerase sigma factor 54 core-binding" evidence="12">
    <location>
        <begin position="114"/>
        <end position="293"/>
    </location>
</feature>
<comment type="similarity">
    <text evidence="1 9">Belongs to the sigma-54 factor family.</text>
</comment>
<dbReference type="InterPro" id="IPR000394">
    <property type="entry name" value="RNA_pol_sigma_54"/>
</dbReference>
<evidence type="ECO:0000256" key="8">
    <source>
        <dbReference type="ARBA" id="ARBA00023163"/>
    </source>
</evidence>
<keyword evidence="4 9" id="KW-0548">Nucleotidyltransferase</keyword>
<keyword evidence="14" id="KW-1185">Reference proteome</keyword>
<dbReference type="PIRSF" id="PIRSF000774">
    <property type="entry name" value="RpoN"/>
    <property type="match status" value="1"/>
</dbReference>
<dbReference type="PROSITE" id="PS00717">
    <property type="entry name" value="SIGMA54_1"/>
    <property type="match status" value="1"/>
</dbReference>
<evidence type="ECO:0000313" key="13">
    <source>
        <dbReference type="EMBL" id="NJC04771.1"/>
    </source>
</evidence>
<accession>A0A7X5Y476</accession>
<evidence type="ECO:0000256" key="1">
    <source>
        <dbReference type="ARBA" id="ARBA00008798"/>
    </source>
</evidence>
<feature type="domain" description="RNA polymerase sigma factor 54 DNA-binding" evidence="11">
    <location>
        <begin position="309"/>
        <end position="465"/>
    </location>
</feature>
<dbReference type="Gene3D" id="1.10.10.60">
    <property type="entry name" value="Homeodomain-like"/>
    <property type="match status" value="1"/>
</dbReference>
<evidence type="ECO:0000256" key="3">
    <source>
        <dbReference type="ARBA" id="ARBA00022679"/>
    </source>
</evidence>
<evidence type="ECO:0000313" key="14">
    <source>
        <dbReference type="Proteomes" id="UP000558192"/>
    </source>
</evidence>
<dbReference type="GO" id="GO:0016987">
    <property type="term" value="F:sigma factor activity"/>
    <property type="evidence" value="ECO:0007669"/>
    <property type="project" value="UniProtKB-KW"/>
</dbReference>
<evidence type="ECO:0000256" key="4">
    <source>
        <dbReference type="ARBA" id="ARBA00022695"/>
    </source>
</evidence>
<dbReference type="PROSITE" id="PS00718">
    <property type="entry name" value="SIGMA54_2"/>
    <property type="match status" value="1"/>
</dbReference>
<proteinExistence type="inferred from homology"/>
<dbReference type="GO" id="GO:0003677">
    <property type="term" value="F:DNA binding"/>
    <property type="evidence" value="ECO:0007669"/>
    <property type="project" value="UniProtKB-KW"/>
</dbReference>
<dbReference type="Proteomes" id="UP000558192">
    <property type="component" value="Unassembled WGS sequence"/>
</dbReference>
<dbReference type="PROSITE" id="PS50044">
    <property type="entry name" value="SIGMA54_3"/>
    <property type="match status" value="1"/>
</dbReference>
<evidence type="ECO:0000256" key="7">
    <source>
        <dbReference type="ARBA" id="ARBA00023125"/>
    </source>
</evidence>
<dbReference type="InterPro" id="IPR007634">
    <property type="entry name" value="RNA_pol_sigma_54_DNA-bd"/>
</dbReference>
<keyword evidence="2 9" id="KW-0240">DNA-directed RNA polymerase</keyword>
<dbReference type="InterPro" id="IPR038709">
    <property type="entry name" value="RpoN_core-bd_sf"/>
</dbReference>
<reference evidence="13 14" key="1">
    <citation type="submission" date="2020-03" db="EMBL/GenBank/DDBJ databases">
        <title>Genomic Encyclopedia of Type Strains, Phase IV (KMG-IV): sequencing the most valuable type-strain genomes for metagenomic binning, comparative biology and taxonomic classification.</title>
        <authorList>
            <person name="Goeker M."/>
        </authorList>
    </citation>
    <scope>NUCLEOTIDE SEQUENCE [LARGE SCALE GENOMIC DNA]</scope>
    <source>
        <strain evidence="13 14">DSM 16846</strain>
    </source>
</reference>
<evidence type="ECO:0000259" key="11">
    <source>
        <dbReference type="Pfam" id="PF04552"/>
    </source>
</evidence>
<dbReference type="Pfam" id="PF04963">
    <property type="entry name" value="Sigma54_CBD"/>
    <property type="match status" value="1"/>
</dbReference>
<dbReference type="GO" id="GO:0000428">
    <property type="term" value="C:DNA-directed RNA polymerase complex"/>
    <property type="evidence" value="ECO:0007669"/>
    <property type="project" value="UniProtKB-KW"/>
</dbReference>
<evidence type="ECO:0000256" key="6">
    <source>
        <dbReference type="ARBA" id="ARBA00023082"/>
    </source>
</evidence>
<evidence type="ECO:0000256" key="9">
    <source>
        <dbReference type="PIRNR" id="PIRNR000774"/>
    </source>
</evidence>
<evidence type="ECO:0000256" key="10">
    <source>
        <dbReference type="SAM" id="MobiDB-lite"/>
    </source>
</evidence>
<dbReference type="PANTHER" id="PTHR32248">
    <property type="entry name" value="RNA POLYMERASE SIGMA-54 FACTOR"/>
    <property type="match status" value="1"/>
</dbReference>
<dbReference type="GO" id="GO:0016779">
    <property type="term" value="F:nucleotidyltransferase activity"/>
    <property type="evidence" value="ECO:0007669"/>
    <property type="project" value="UniProtKB-KW"/>
</dbReference>
<dbReference type="NCBIfam" id="NF009118">
    <property type="entry name" value="PRK12469.1"/>
    <property type="match status" value="1"/>
</dbReference>
<evidence type="ECO:0000259" key="12">
    <source>
        <dbReference type="Pfam" id="PF04963"/>
    </source>
</evidence>
<protein>
    <recommendedName>
        <fullName evidence="9">RNA polymerase sigma-54 factor</fullName>
    </recommendedName>
</protein>
<evidence type="ECO:0000256" key="5">
    <source>
        <dbReference type="ARBA" id="ARBA00023015"/>
    </source>
</evidence>
<feature type="compositionally biased region" description="Basic and acidic residues" evidence="10">
    <location>
        <begin position="73"/>
        <end position="85"/>
    </location>
</feature>
<comment type="caution">
    <text evidence="13">The sequence shown here is derived from an EMBL/GenBank/DDBJ whole genome shotgun (WGS) entry which is preliminary data.</text>
</comment>